<keyword evidence="4 9" id="KW-1003">Cell membrane</keyword>
<evidence type="ECO:0000256" key="6">
    <source>
        <dbReference type="ARBA" id="ARBA00022692"/>
    </source>
</evidence>
<feature type="transmembrane region" description="Helical" evidence="9">
    <location>
        <begin position="181"/>
        <end position="202"/>
    </location>
</feature>
<accession>A0ABU9C3F9</accession>
<evidence type="ECO:0000256" key="9">
    <source>
        <dbReference type="HAMAP-Rule" id="MF_00024"/>
    </source>
</evidence>
<comment type="function">
    <text evidence="9">Converts cobyric acid to cobinamide by the addition of aminopropanol on the F carboxylic group.</text>
</comment>
<feature type="transmembrane region" description="Helical" evidence="9">
    <location>
        <begin position="6"/>
        <end position="23"/>
    </location>
</feature>
<dbReference type="Proteomes" id="UP001379945">
    <property type="component" value="Unassembled WGS sequence"/>
</dbReference>
<feature type="transmembrane region" description="Helical" evidence="9">
    <location>
        <begin position="98"/>
        <end position="118"/>
    </location>
</feature>
<dbReference type="NCBIfam" id="TIGR00380">
    <property type="entry name" value="cobal_cbiB"/>
    <property type="match status" value="1"/>
</dbReference>
<evidence type="ECO:0000256" key="1">
    <source>
        <dbReference type="ARBA" id="ARBA00004651"/>
    </source>
</evidence>
<proteinExistence type="inferred from homology"/>
<comment type="subcellular location">
    <subcellularLocation>
        <location evidence="1 9">Cell membrane</location>
        <topology evidence="1 9">Multi-pass membrane protein</topology>
    </subcellularLocation>
</comment>
<keyword evidence="8 9" id="KW-0472">Membrane</keyword>
<evidence type="ECO:0000256" key="5">
    <source>
        <dbReference type="ARBA" id="ARBA00022573"/>
    </source>
</evidence>
<evidence type="ECO:0000256" key="3">
    <source>
        <dbReference type="ARBA" id="ARBA00006263"/>
    </source>
</evidence>
<dbReference type="HAMAP" id="MF_00024">
    <property type="entry name" value="CobD_CbiB"/>
    <property type="match status" value="1"/>
</dbReference>
<keyword evidence="6 9" id="KW-0812">Transmembrane</keyword>
<organism evidence="10 11">
    <name type="scientific">Ideonella margarita</name>
    <dbReference type="NCBI Taxonomy" id="2984191"/>
    <lineage>
        <taxon>Bacteria</taxon>
        <taxon>Pseudomonadati</taxon>
        <taxon>Pseudomonadota</taxon>
        <taxon>Betaproteobacteria</taxon>
        <taxon>Burkholderiales</taxon>
        <taxon>Sphaerotilaceae</taxon>
        <taxon>Ideonella</taxon>
    </lineage>
</organism>
<keyword evidence="7 9" id="KW-1133">Transmembrane helix</keyword>
<comment type="pathway">
    <text evidence="2 9">Cofactor biosynthesis; adenosylcobalamin biosynthesis.</text>
</comment>
<keyword evidence="11" id="KW-1185">Reference proteome</keyword>
<dbReference type="PANTHER" id="PTHR34308:SF1">
    <property type="entry name" value="COBALAMIN BIOSYNTHESIS PROTEIN CBIB"/>
    <property type="match status" value="1"/>
</dbReference>
<dbReference type="InterPro" id="IPR004485">
    <property type="entry name" value="Cobalamin_biosynth_CobD/CbiB"/>
</dbReference>
<evidence type="ECO:0000256" key="7">
    <source>
        <dbReference type="ARBA" id="ARBA00022989"/>
    </source>
</evidence>
<dbReference type="EMBL" id="JBBUTI010000005">
    <property type="protein sequence ID" value="MEK8046408.1"/>
    <property type="molecule type" value="Genomic_DNA"/>
</dbReference>
<reference evidence="10 11" key="1">
    <citation type="submission" date="2024-04" db="EMBL/GenBank/DDBJ databases">
        <title>Novel species of the genus Ideonella isolated from streams.</title>
        <authorList>
            <person name="Lu H."/>
        </authorList>
    </citation>
    <scope>NUCLEOTIDE SEQUENCE [LARGE SCALE GENOMIC DNA]</scope>
    <source>
        <strain evidence="10 11">LYT19W</strain>
    </source>
</reference>
<feature type="transmembrane region" description="Helical" evidence="9">
    <location>
        <begin position="67"/>
        <end position="86"/>
    </location>
</feature>
<evidence type="ECO:0000256" key="8">
    <source>
        <dbReference type="ARBA" id="ARBA00023136"/>
    </source>
</evidence>
<dbReference type="PANTHER" id="PTHR34308">
    <property type="entry name" value="COBALAMIN BIOSYNTHESIS PROTEIN CBIB"/>
    <property type="match status" value="1"/>
</dbReference>
<feature type="transmembrane region" description="Helical" evidence="9">
    <location>
        <begin position="304"/>
        <end position="337"/>
    </location>
</feature>
<evidence type="ECO:0000256" key="4">
    <source>
        <dbReference type="ARBA" id="ARBA00022475"/>
    </source>
</evidence>
<comment type="similarity">
    <text evidence="3 9">Belongs to the CobD/CbiB family.</text>
</comment>
<evidence type="ECO:0000313" key="10">
    <source>
        <dbReference type="EMBL" id="MEK8046408.1"/>
    </source>
</evidence>
<name>A0ABU9C3F9_9BURK</name>
<dbReference type="Pfam" id="PF03186">
    <property type="entry name" value="CobD_Cbib"/>
    <property type="match status" value="1"/>
</dbReference>
<evidence type="ECO:0000313" key="11">
    <source>
        <dbReference type="Proteomes" id="UP001379945"/>
    </source>
</evidence>
<gene>
    <name evidence="10" type="primary">cbiB</name>
    <name evidence="9" type="synonym">cobD</name>
    <name evidence="10" type="ORF">AACH00_08640</name>
</gene>
<keyword evidence="5 9" id="KW-0169">Cobalamin biosynthesis</keyword>
<dbReference type="RefSeq" id="WP_341398835.1">
    <property type="nucleotide sequence ID" value="NZ_JBBUTI010000005.1"/>
</dbReference>
<comment type="caution">
    <text evidence="10">The sequence shown here is derived from an EMBL/GenBank/DDBJ whole genome shotgun (WGS) entry which is preliminary data.</text>
</comment>
<evidence type="ECO:0000256" key="2">
    <source>
        <dbReference type="ARBA" id="ARBA00004953"/>
    </source>
</evidence>
<protein>
    <recommendedName>
        <fullName evidence="9">Cobalamin biosynthesis protein CobD</fullName>
    </recommendedName>
</protein>
<sequence length="364" mass="38887">MIEPLWPLDLMSVCLAMVVALAIDRWLGEPPVHWHPVVAMGRYLGWFTARLSQLAPMAAWMGGTLAWWMGALLVGALAALAQASLMDLAMAAMAATPGAPWAALLATVAAAALIGVLLKPLLAWRMLRDEVAAVDAALQVSLQAGRTQLSRLVSRDVSALSEAEVREAAIETLAENLNDSVVAPLFWFCLAGLPGAAVYRFANTADAMWGYRDHRRWMGQWAARADDVLSWLPARLTAVVMLCWPLAPRAVWRALPTLALQTPSPNGGWPMGAMALLLGVRLAKPGVYVLNEGGRAPQSHHVQAALLICGALVRRVGVASMGLAAALVLWLACWPAWSTSLMFSWPQGVPACAPWVSALCKGAA</sequence>